<name>A0AAW9S554_9BACT</name>
<feature type="domain" description="SPOR" evidence="6">
    <location>
        <begin position="145"/>
        <end position="227"/>
    </location>
</feature>
<dbReference type="InterPro" id="IPR036908">
    <property type="entry name" value="RlpA-like_sf"/>
</dbReference>
<dbReference type="NCBIfam" id="TIGR00413">
    <property type="entry name" value="rlpA"/>
    <property type="match status" value="1"/>
</dbReference>
<dbReference type="SUPFAM" id="SSF110997">
    <property type="entry name" value="Sporulation related repeat"/>
    <property type="match status" value="1"/>
</dbReference>
<dbReference type="Pfam" id="PF03330">
    <property type="entry name" value="DPBB_1"/>
    <property type="match status" value="1"/>
</dbReference>
<dbReference type="PANTHER" id="PTHR34183:SF1">
    <property type="entry name" value="ENDOLYTIC PEPTIDOGLYCAN TRANSGLYCOSYLASE RLPA"/>
    <property type="match status" value="1"/>
</dbReference>
<dbReference type="InterPro" id="IPR034718">
    <property type="entry name" value="RlpA"/>
</dbReference>
<evidence type="ECO:0000259" key="6">
    <source>
        <dbReference type="PROSITE" id="PS51724"/>
    </source>
</evidence>
<evidence type="ECO:0000256" key="1">
    <source>
        <dbReference type="ARBA" id="ARBA00022729"/>
    </source>
</evidence>
<dbReference type="HAMAP" id="MF_02071">
    <property type="entry name" value="RlpA"/>
    <property type="match status" value="1"/>
</dbReference>
<evidence type="ECO:0000313" key="7">
    <source>
        <dbReference type="EMBL" id="MEN7546860.1"/>
    </source>
</evidence>
<protein>
    <recommendedName>
        <fullName evidence="4">Probable endolytic peptidoglycan transglycosylase RlpA</fullName>
        <ecNumber evidence="4">4.2.2.-</ecNumber>
    </recommendedName>
</protein>
<gene>
    <name evidence="4" type="primary">rlpA</name>
    <name evidence="7" type="ORF">AAG747_02995</name>
</gene>
<dbReference type="GO" id="GO:0071555">
    <property type="term" value="P:cell wall organization"/>
    <property type="evidence" value="ECO:0007669"/>
    <property type="project" value="UniProtKB-KW"/>
</dbReference>
<evidence type="ECO:0000313" key="8">
    <source>
        <dbReference type="Proteomes" id="UP001403385"/>
    </source>
</evidence>
<dbReference type="Pfam" id="PF05036">
    <property type="entry name" value="SPOR"/>
    <property type="match status" value="1"/>
</dbReference>
<dbReference type="Proteomes" id="UP001403385">
    <property type="component" value="Unassembled WGS sequence"/>
</dbReference>
<accession>A0AAW9S554</accession>
<dbReference type="InterPro" id="IPR007730">
    <property type="entry name" value="SPOR-like_dom"/>
</dbReference>
<dbReference type="GO" id="GO:0008932">
    <property type="term" value="F:lytic endotransglycosylase activity"/>
    <property type="evidence" value="ECO:0007669"/>
    <property type="project" value="UniProtKB-UniRule"/>
</dbReference>
<keyword evidence="2 4" id="KW-0456">Lyase</keyword>
<dbReference type="InterPro" id="IPR012997">
    <property type="entry name" value="RplA"/>
</dbReference>
<comment type="function">
    <text evidence="4">Lytic transglycosylase with a strong preference for naked glycan strands that lack stem peptides.</text>
</comment>
<proteinExistence type="inferred from homology"/>
<dbReference type="InterPro" id="IPR036680">
    <property type="entry name" value="SPOR-like_sf"/>
</dbReference>
<keyword evidence="8" id="KW-1185">Reference proteome</keyword>
<keyword evidence="1" id="KW-0732">Signal</keyword>
<dbReference type="CDD" id="cd22268">
    <property type="entry name" value="DPBB_RlpA-like"/>
    <property type="match status" value="1"/>
</dbReference>
<dbReference type="GO" id="GO:0042834">
    <property type="term" value="F:peptidoglycan binding"/>
    <property type="evidence" value="ECO:0007669"/>
    <property type="project" value="InterPro"/>
</dbReference>
<dbReference type="EC" id="4.2.2.-" evidence="4"/>
<dbReference type="EMBL" id="JBDKWZ010000001">
    <property type="protein sequence ID" value="MEN7546860.1"/>
    <property type="molecule type" value="Genomic_DNA"/>
</dbReference>
<evidence type="ECO:0000256" key="5">
    <source>
        <dbReference type="RuleBase" id="RU003495"/>
    </source>
</evidence>
<dbReference type="PROSITE" id="PS51724">
    <property type="entry name" value="SPOR"/>
    <property type="match status" value="1"/>
</dbReference>
<keyword evidence="3 4" id="KW-0961">Cell wall biogenesis/degradation</keyword>
<evidence type="ECO:0000256" key="2">
    <source>
        <dbReference type="ARBA" id="ARBA00023239"/>
    </source>
</evidence>
<evidence type="ECO:0000256" key="4">
    <source>
        <dbReference type="HAMAP-Rule" id="MF_02071"/>
    </source>
</evidence>
<dbReference type="Gene3D" id="3.30.70.1070">
    <property type="entry name" value="Sporulation related repeat"/>
    <property type="match status" value="1"/>
</dbReference>
<dbReference type="Gene3D" id="2.40.40.10">
    <property type="entry name" value="RlpA-like domain"/>
    <property type="match status" value="1"/>
</dbReference>
<dbReference type="AlphaFoldDB" id="A0AAW9S554"/>
<organism evidence="7 8">
    <name type="scientific">Rapidithrix thailandica</name>
    <dbReference type="NCBI Taxonomy" id="413964"/>
    <lineage>
        <taxon>Bacteria</taxon>
        <taxon>Pseudomonadati</taxon>
        <taxon>Bacteroidota</taxon>
        <taxon>Cytophagia</taxon>
        <taxon>Cytophagales</taxon>
        <taxon>Flammeovirgaceae</taxon>
        <taxon>Rapidithrix</taxon>
    </lineage>
</organism>
<dbReference type="RefSeq" id="WP_346819640.1">
    <property type="nucleotide sequence ID" value="NZ_JBDKWZ010000001.1"/>
</dbReference>
<evidence type="ECO:0000256" key="3">
    <source>
        <dbReference type="ARBA" id="ARBA00023316"/>
    </source>
</evidence>
<dbReference type="InterPro" id="IPR009009">
    <property type="entry name" value="RlpA-like_DPBB"/>
</dbReference>
<dbReference type="PANTHER" id="PTHR34183">
    <property type="entry name" value="ENDOLYTIC PEPTIDOGLYCAN TRANSGLYCOSYLASE RLPA"/>
    <property type="match status" value="1"/>
</dbReference>
<comment type="similarity">
    <text evidence="4 5">Belongs to the RlpA family.</text>
</comment>
<comment type="caution">
    <text evidence="7">The sequence shown here is derived from an EMBL/GenBank/DDBJ whole genome shotgun (WGS) entry which is preliminary data.</text>
</comment>
<reference evidence="7 8" key="1">
    <citation type="submission" date="2024-04" db="EMBL/GenBank/DDBJ databases">
        <title>Novel genus in family Flammeovirgaceae.</title>
        <authorList>
            <person name="Nguyen T.H."/>
            <person name="Vuong T.Q."/>
            <person name="Le H."/>
            <person name="Kim S.-G."/>
        </authorList>
    </citation>
    <scope>NUCLEOTIDE SEQUENCE [LARGE SCALE GENOMIC DNA]</scope>
    <source>
        <strain evidence="7 8">JCM 23209</strain>
    </source>
</reference>
<dbReference type="GO" id="GO:0000270">
    <property type="term" value="P:peptidoglycan metabolic process"/>
    <property type="evidence" value="ECO:0007669"/>
    <property type="project" value="UniProtKB-UniRule"/>
</dbReference>
<dbReference type="SUPFAM" id="SSF50685">
    <property type="entry name" value="Barwin-like endoglucanases"/>
    <property type="match status" value="1"/>
</dbReference>
<sequence>MLLYHKSPAQVIDKVGFVQTGTASYYPDDRKGVITRSGEKYDMHALTAAHQYIPFNYLVRITNLENGKQALLRINDRPYTNTRIMDMSYGAAKRLGMLGKTHTRIRLEIISKGKEPAKPALPRSKPQADTGSFAAPGIYTLQGQSIQPAGYGVQIGSFSLLDKALERGRQHHQVQQPFFIQAQWHGTQTIYKVMVGNFSGRKDAQATKEYFREKQIDAFIKPYQLSK</sequence>